<accession>A0A8J2V2P2</accession>
<keyword evidence="9 13" id="KW-0460">Magnesium</keyword>
<proteinExistence type="inferred from homology"/>
<comment type="similarity">
    <text evidence="2 13">Belongs to the pyruvate kinase family.</text>
</comment>
<dbReference type="NCBIfam" id="NF004978">
    <property type="entry name" value="PRK06354.1"/>
    <property type="match status" value="1"/>
</dbReference>
<evidence type="ECO:0000313" key="17">
    <source>
        <dbReference type="Proteomes" id="UP000613582"/>
    </source>
</evidence>
<feature type="domain" description="Pyruvate kinase C-terminal" evidence="15">
    <location>
        <begin position="358"/>
        <end position="471"/>
    </location>
</feature>
<keyword evidence="5" id="KW-0479">Metal-binding</keyword>
<dbReference type="Proteomes" id="UP000613582">
    <property type="component" value="Unassembled WGS sequence"/>
</dbReference>
<evidence type="ECO:0000256" key="8">
    <source>
        <dbReference type="ARBA" id="ARBA00022840"/>
    </source>
</evidence>
<name>A0A8J2V2P2_9PROT</name>
<keyword evidence="11 16" id="KW-0670">Pyruvate</keyword>
<reference evidence="16" key="2">
    <citation type="submission" date="2020-09" db="EMBL/GenBank/DDBJ databases">
        <authorList>
            <person name="Sun Q."/>
            <person name="Zhou Y."/>
        </authorList>
    </citation>
    <scope>NUCLEOTIDE SEQUENCE</scope>
    <source>
        <strain evidence="16">CGMCC 1.12921</strain>
    </source>
</reference>
<evidence type="ECO:0000256" key="6">
    <source>
        <dbReference type="ARBA" id="ARBA00022741"/>
    </source>
</evidence>
<evidence type="ECO:0000256" key="11">
    <source>
        <dbReference type="ARBA" id="ARBA00023317"/>
    </source>
</evidence>
<dbReference type="GO" id="GO:0000287">
    <property type="term" value="F:magnesium ion binding"/>
    <property type="evidence" value="ECO:0007669"/>
    <property type="project" value="UniProtKB-UniRule"/>
</dbReference>
<dbReference type="Gene3D" id="3.20.20.60">
    <property type="entry name" value="Phosphoenolpyruvate-binding domains"/>
    <property type="match status" value="1"/>
</dbReference>
<dbReference type="InterPro" id="IPR011037">
    <property type="entry name" value="Pyrv_Knase-like_insert_dom_sf"/>
</dbReference>
<dbReference type="SUPFAM" id="SSF52935">
    <property type="entry name" value="PK C-terminal domain-like"/>
    <property type="match status" value="1"/>
</dbReference>
<evidence type="ECO:0000256" key="12">
    <source>
        <dbReference type="NCBIfam" id="TIGR01064"/>
    </source>
</evidence>
<dbReference type="InterPro" id="IPR040442">
    <property type="entry name" value="Pyrv_kinase-like_dom_sf"/>
</dbReference>
<dbReference type="InterPro" id="IPR015795">
    <property type="entry name" value="Pyrv_Knase_C"/>
</dbReference>
<evidence type="ECO:0000256" key="5">
    <source>
        <dbReference type="ARBA" id="ARBA00022723"/>
    </source>
</evidence>
<dbReference type="Pfam" id="PF02887">
    <property type="entry name" value="PK_C"/>
    <property type="match status" value="1"/>
</dbReference>
<dbReference type="Pfam" id="PF00224">
    <property type="entry name" value="PK"/>
    <property type="match status" value="1"/>
</dbReference>
<dbReference type="NCBIfam" id="TIGR01064">
    <property type="entry name" value="pyruv_kin"/>
    <property type="match status" value="1"/>
</dbReference>
<evidence type="ECO:0000313" key="16">
    <source>
        <dbReference type="EMBL" id="GGD12743.1"/>
    </source>
</evidence>
<dbReference type="GO" id="GO:0030955">
    <property type="term" value="F:potassium ion binding"/>
    <property type="evidence" value="ECO:0007669"/>
    <property type="project" value="UniProtKB-UniRule"/>
</dbReference>
<gene>
    <name evidence="16" type="ORF">GCM10011342_21910</name>
</gene>
<comment type="catalytic activity">
    <reaction evidence="13">
        <text>pyruvate + ATP = phosphoenolpyruvate + ADP + H(+)</text>
        <dbReference type="Rhea" id="RHEA:18157"/>
        <dbReference type="ChEBI" id="CHEBI:15361"/>
        <dbReference type="ChEBI" id="CHEBI:15378"/>
        <dbReference type="ChEBI" id="CHEBI:30616"/>
        <dbReference type="ChEBI" id="CHEBI:58702"/>
        <dbReference type="ChEBI" id="CHEBI:456216"/>
        <dbReference type="EC" id="2.7.1.40"/>
    </reaction>
</comment>
<keyword evidence="6" id="KW-0547">Nucleotide-binding</keyword>
<dbReference type="SUPFAM" id="SSF50800">
    <property type="entry name" value="PK beta-barrel domain-like"/>
    <property type="match status" value="1"/>
</dbReference>
<dbReference type="InterPro" id="IPR036918">
    <property type="entry name" value="Pyrv_Knase_C_sf"/>
</dbReference>
<dbReference type="InterPro" id="IPR015793">
    <property type="entry name" value="Pyrv_Knase_brl"/>
</dbReference>
<evidence type="ECO:0000259" key="14">
    <source>
        <dbReference type="Pfam" id="PF00224"/>
    </source>
</evidence>
<keyword evidence="8" id="KW-0067">ATP-binding</keyword>
<dbReference type="Gene3D" id="3.40.1380.20">
    <property type="entry name" value="Pyruvate kinase, C-terminal domain"/>
    <property type="match status" value="1"/>
</dbReference>
<evidence type="ECO:0000256" key="4">
    <source>
        <dbReference type="ARBA" id="ARBA00022679"/>
    </source>
</evidence>
<dbReference type="InterPro" id="IPR015806">
    <property type="entry name" value="Pyrv_Knase_insert_dom_sf"/>
</dbReference>
<feature type="domain" description="Pyruvate kinase barrel" evidence="14">
    <location>
        <begin position="8"/>
        <end position="324"/>
    </location>
</feature>
<dbReference type="InterPro" id="IPR015813">
    <property type="entry name" value="Pyrv/PenolPyrv_kinase-like_dom"/>
</dbReference>
<evidence type="ECO:0000256" key="3">
    <source>
        <dbReference type="ARBA" id="ARBA00012142"/>
    </source>
</evidence>
<evidence type="ECO:0000256" key="2">
    <source>
        <dbReference type="ARBA" id="ARBA00008663"/>
    </source>
</evidence>
<keyword evidence="4 13" id="KW-0808">Transferase</keyword>
<evidence type="ECO:0000259" key="15">
    <source>
        <dbReference type="Pfam" id="PF02887"/>
    </source>
</evidence>
<keyword evidence="10 13" id="KW-0324">Glycolysis</keyword>
<dbReference type="EC" id="2.7.1.40" evidence="3 12"/>
<dbReference type="RefSeq" id="WP_188158381.1">
    <property type="nucleotide sequence ID" value="NZ_BMGH01000001.1"/>
</dbReference>
<evidence type="ECO:0000256" key="1">
    <source>
        <dbReference type="ARBA" id="ARBA00004997"/>
    </source>
</evidence>
<evidence type="ECO:0000256" key="13">
    <source>
        <dbReference type="RuleBase" id="RU000504"/>
    </source>
</evidence>
<dbReference type="Gene3D" id="2.40.33.10">
    <property type="entry name" value="PK beta-barrel domain-like"/>
    <property type="match status" value="1"/>
</dbReference>
<dbReference type="AlphaFoldDB" id="A0A8J2V2P2"/>
<dbReference type="GO" id="GO:0016301">
    <property type="term" value="F:kinase activity"/>
    <property type="evidence" value="ECO:0007669"/>
    <property type="project" value="UniProtKB-KW"/>
</dbReference>
<keyword evidence="17" id="KW-1185">Reference proteome</keyword>
<evidence type="ECO:0000256" key="10">
    <source>
        <dbReference type="ARBA" id="ARBA00023152"/>
    </source>
</evidence>
<dbReference type="EMBL" id="BMGH01000001">
    <property type="protein sequence ID" value="GGD12743.1"/>
    <property type="molecule type" value="Genomic_DNA"/>
</dbReference>
<keyword evidence="7 13" id="KW-0418">Kinase</keyword>
<comment type="pathway">
    <text evidence="1 13">Carbohydrate degradation; glycolysis; pyruvate from D-glyceraldehyde 3-phosphate: step 5/5.</text>
</comment>
<sequence length="474" mass="51162">MTGYKQTKRCKILATLGPASDAPERIRSLALTGVDAFRLNFSHGEHEEHLQRLKNVRAAEEATGKYLTVVADMQGPKIRVGKLNGGEQDLKYGKEFKLVCDRESHEDGVIPIPHPELFEALQKGDALMLDDGLLRLTITEIDGLEGRAKVDVPGKLTNRKGINIPGRYLPIDALTEKDKKDLAFALEAGVDYIALSFVQKAKDVIEARKIIGDRAGIISKIEKPAALDELEEIIQHSDAVMVARGDLGVELPLEQVPVAQRRIINLARKAGKPVIVATQMLQSMVDSPMPTRAEASDTAAAVYLGADAVMLSAESAVGRHPETVVAIMSRIIQAVENDETYWEDINLKTASATPENANAIATSIRHTVSLLGSKAVLAGTSAGSTAFAVARERPRTHIVGITPFAETARRISLAWGVQAMVTPDYKTFEEFDEAAAQIAKEMGIAVKGDTILLTAGIPMGRHGGTNTMKVIAID</sequence>
<evidence type="ECO:0000256" key="7">
    <source>
        <dbReference type="ARBA" id="ARBA00022777"/>
    </source>
</evidence>
<dbReference type="UniPathway" id="UPA00109">
    <property type="reaction ID" value="UER00188"/>
</dbReference>
<organism evidence="16 17">
    <name type="scientific">Aquisalinus flavus</name>
    <dbReference type="NCBI Taxonomy" id="1526572"/>
    <lineage>
        <taxon>Bacteria</taxon>
        <taxon>Pseudomonadati</taxon>
        <taxon>Pseudomonadota</taxon>
        <taxon>Alphaproteobacteria</taxon>
        <taxon>Parvularculales</taxon>
        <taxon>Parvularculaceae</taxon>
        <taxon>Aquisalinus</taxon>
    </lineage>
</organism>
<dbReference type="GO" id="GO:0005524">
    <property type="term" value="F:ATP binding"/>
    <property type="evidence" value="ECO:0007669"/>
    <property type="project" value="UniProtKB-KW"/>
</dbReference>
<dbReference type="PRINTS" id="PR01050">
    <property type="entry name" value="PYRUVTKNASE"/>
</dbReference>
<evidence type="ECO:0000256" key="9">
    <source>
        <dbReference type="ARBA" id="ARBA00022842"/>
    </source>
</evidence>
<dbReference type="GO" id="GO:0004743">
    <property type="term" value="F:pyruvate kinase activity"/>
    <property type="evidence" value="ECO:0007669"/>
    <property type="project" value="UniProtKB-UniRule"/>
</dbReference>
<protein>
    <recommendedName>
        <fullName evidence="3 12">Pyruvate kinase</fullName>
        <ecNumber evidence="3 12">2.7.1.40</ecNumber>
    </recommendedName>
</protein>
<dbReference type="NCBIfam" id="NF004491">
    <property type="entry name" value="PRK05826.1"/>
    <property type="match status" value="1"/>
</dbReference>
<dbReference type="SUPFAM" id="SSF51621">
    <property type="entry name" value="Phosphoenolpyruvate/pyruvate domain"/>
    <property type="match status" value="1"/>
</dbReference>
<reference evidence="16" key="1">
    <citation type="journal article" date="2014" name="Int. J. Syst. Evol. Microbiol.">
        <title>Complete genome sequence of Corynebacterium casei LMG S-19264T (=DSM 44701T), isolated from a smear-ripened cheese.</title>
        <authorList>
            <consortium name="US DOE Joint Genome Institute (JGI-PGF)"/>
            <person name="Walter F."/>
            <person name="Albersmeier A."/>
            <person name="Kalinowski J."/>
            <person name="Ruckert C."/>
        </authorList>
    </citation>
    <scope>NUCLEOTIDE SEQUENCE</scope>
    <source>
        <strain evidence="16">CGMCC 1.12921</strain>
    </source>
</reference>
<comment type="caution">
    <text evidence="16">The sequence shown here is derived from an EMBL/GenBank/DDBJ whole genome shotgun (WGS) entry which is preliminary data.</text>
</comment>
<dbReference type="PANTHER" id="PTHR11817">
    <property type="entry name" value="PYRUVATE KINASE"/>
    <property type="match status" value="1"/>
</dbReference>
<dbReference type="InterPro" id="IPR001697">
    <property type="entry name" value="Pyr_Knase"/>
</dbReference>